<accession>A0ABU3WX69</accession>
<gene>
    <name evidence="1" type="ORF">F8M49_30065</name>
</gene>
<evidence type="ECO:0000313" key="2">
    <source>
        <dbReference type="Proteomes" id="UP001275440"/>
    </source>
</evidence>
<dbReference type="EMBL" id="WBMO01000005">
    <property type="protein sequence ID" value="MDV2478606.1"/>
    <property type="molecule type" value="Genomic_DNA"/>
</dbReference>
<dbReference type="Proteomes" id="UP001275440">
    <property type="component" value="Unassembled WGS sequence"/>
</dbReference>
<dbReference type="Pfam" id="PF09956">
    <property type="entry name" value="Phage_cement_2"/>
    <property type="match status" value="1"/>
</dbReference>
<protein>
    <submittedName>
        <fullName evidence="1">DUF2190 family protein</fullName>
    </submittedName>
</protein>
<keyword evidence="2" id="KW-1185">Reference proteome</keyword>
<name>A0ABU3WX69_9NOCA</name>
<organism evidence="1 2">
    <name type="scientific">Rhodococcus zopfii</name>
    <dbReference type="NCBI Taxonomy" id="43772"/>
    <lineage>
        <taxon>Bacteria</taxon>
        <taxon>Bacillati</taxon>
        <taxon>Actinomycetota</taxon>
        <taxon>Actinomycetes</taxon>
        <taxon>Mycobacteriales</taxon>
        <taxon>Nocardiaceae</taxon>
        <taxon>Rhodococcus</taxon>
    </lineage>
</organism>
<sequence length="135" mass="13105">MSNPTFGVGPITHKVATAVEKFHVVKLGATGIAPCGAADLPYGAVAQSGAPAAARTDNDLSHGLPSVLAVHTLGVLPLTKASAVAFATGEPVYVAAGGTVAKTGTQCVGIAVKASATGDATVRTQLAGPFTPASA</sequence>
<proteinExistence type="predicted"/>
<evidence type="ECO:0000313" key="1">
    <source>
        <dbReference type="EMBL" id="MDV2478606.1"/>
    </source>
</evidence>
<dbReference type="InterPro" id="IPR011231">
    <property type="entry name" value="Phage_VT1-Sakai_H0018"/>
</dbReference>
<comment type="caution">
    <text evidence="1">The sequence shown here is derived from an EMBL/GenBank/DDBJ whole genome shotgun (WGS) entry which is preliminary data.</text>
</comment>
<reference evidence="1 2" key="1">
    <citation type="submission" date="2019-10" db="EMBL/GenBank/DDBJ databases">
        <title>Draft Genome Assembly of Rhodococcus zopfii DSM44189.</title>
        <authorList>
            <person name="Sutton J.M."/>
            <person name="Akob D.M."/>
            <person name="Bushman T.J."/>
        </authorList>
    </citation>
    <scope>NUCLEOTIDE SEQUENCE [LARGE SCALE GENOMIC DNA]</scope>
    <source>
        <strain evidence="1 2">DSM 44189</strain>
    </source>
</reference>